<dbReference type="Proteomes" id="UP001597097">
    <property type="component" value="Unassembled WGS sequence"/>
</dbReference>
<sequence>MGDGIRIEPAVLIAGGKACDEAVALLRPAVDTFRTSAAPTSDCFGLIERGSDELAASYQAFWNARIEGKSWGQTFGDVALFSGIAGGFNGAVGRAFNPAAGQRGVPSPQWFRSVSNQLSDPVPDVVSGKGIAHRGRVA</sequence>
<dbReference type="RefSeq" id="WP_219527018.1">
    <property type="nucleotide sequence ID" value="NZ_JAHKRM010000001.1"/>
</dbReference>
<proteinExistence type="predicted"/>
<protein>
    <recommendedName>
        <fullName evidence="3">WXG100 family type VII secretion target</fullName>
    </recommendedName>
</protein>
<evidence type="ECO:0000313" key="2">
    <source>
        <dbReference type="Proteomes" id="UP001597097"/>
    </source>
</evidence>
<dbReference type="EMBL" id="JBHUCM010000019">
    <property type="protein sequence ID" value="MFD1540584.1"/>
    <property type="molecule type" value="Genomic_DNA"/>
</dbReference>
<evidence type="ECO:0000313" key="1">
    <source>
        <dbReference type="EMBL" id="MFD1540584.1"/>
    </source>
</evidence>
<name>A0ABW4GCP5_9ACTN</name>
<accession>A0ABW4GCP5</accession>
<gene>
    <name evidence="1" type="ORF">ACFSJ0_26255</name>
</gene>
<comment type="caution">
    <text evidence="1">The sequence shown here is derived from an EMBL/GenBank/DDBJ whole genome shotgun (WGS) entry which is preliminary data.</text>
</comment>
<reference evidence="2" key="1">
    <citation type="journal article" date="2019" name="Int. J. Syst. Evol. Microbiol.">
        <title>The Global Catalogue of Microorganisms (GCM) 10K type strain sequencing project: providing services to taxonomists for standard genome sequencing and annotation.</title>
        <authorList>
            <consortium name="The Broad Institute Genomics Platform"/>
            <consortium name="The Broad Institute Genome Sequencing Center for Infectious Disease"/>
            <person name="Wu L."/>
            <person name="Ma J."/>
        </authorList>
    </citation>
    <scope>NUCLEOTIDE SEQUENCE [LARGE SCALE GENOMIC DNA]</scope>
    <source>
        <strain evidence="2">CGMCC 1.15399</strain>
    </source>
</reference>
<keyword evidence="2" id="KW-1185">Reference proteome</keyword>
<organism evidence="1 2">
    <name type="scientific">Nonomuraea guangzhouensis</name>
    <dbReference type="NCBI Taxonomy" id="1291555"/>
    <lineage>
        <taxon>Bacteria</taxon>
        <taxon>Bacillati</taxon>
        <taxon>Actinomycetota</taxon>
        <taxon>Actinomycetes</taxon>
        <taxon>Streptosporangiales</taxon>
        <taxon>Streptosporangiaceae</taxon>
        <taxon>Nonomuraea</taxon>
    </lineage>
</organism>
<evidence type="ECO:0008006" key="3">
    <source>
        <dbReference type="Google" id="ProtNLM"/>
    </source>
</evidence>